<accession>A0A6G4X9F7</accession>
<sequence>MDTQQSAVPVDRLRSSGPRRPAVEAVPAAWAPELRARIDYRPLWPRFLFAAPSMRLYRPLAARWPYAQLLLVSPDSGALLGWLDTAPAHWDGTDAGLPGGWDDLMRRAVRGLRAGRRPDTLAMMSLSVLPAARGAGLGRTAIELTRALAGRLGLRAVLAPVRPTAKCACPHVPMADYARRRRADGWPEDPWLRTHLRAGGRTAGVAEQSTVLEAPLGDWAGWGASVPRSAGERAFTVAGALAPVRVTRLGTGRYVEPNVWVIHSPSAATGKVHRRAPPDTAHRGVAGSREYAQYEP</sequence>
<dbReference type="Gene3D" id="3.40.630.30">
    <property type="match status" value="1"/>
</dbReference>
<dbReference type="SUPFAM" id="SSF55729">
    <property type="entry name" value="Acyl-CoA N-acyltransferases (Nat)"/>
    <property type="match status" value="1"/>
</dbReference>
<evidence type="ECO:0000256" key="1">
    <source>
        <dbReference type="SAM" id="MobiDB-lite"/>
    </source>
</evidence>
<comment type="caution">
    <text evidence="2">The sequence shown here is derived from an EMBL/GenBank/DDBJ whole genome shotgun (WGS) entry which is preliminary data.</text>
</comment>
<dbReference type="CDD" id="cd04301">
    <property type="entry name" value="NAT_SF"/>
    <property type="match status" value="1"/>
</dbReference>
<dbReference type="RefSeq" id="WP_165303032.1">
    <property type="nucleotide sequence ID" value="NZ_JAAKZZ010000712.1"/>
</dbReference>
<proteinExistence type="predicted"/>
<dbReference type="AlphaFoldDB" id="A0A6G4X9F7"/>
<keyword evidence="3" id="KW-1185">Reference proteome</keyword>
<dbReference type="EMBL" id="JAAKZZ010000712">
    <property type="protein sequence ID" value="NGO73384.1"/>
    <property type="molecule type" value="Genomic_DNA"/>
</dbReference>
<reference evidence="2 3" key="1">
    <citation type="submission" date="2020-02" db="EMBL/GenBank/DDBJ databases">
        <title>Whole-genome analyses of novel actinobacteria.</title>
        <authorList>
            <person name="Sahin N."/>
            <person name="Tatar D."/>
        </authorList>
    </citation>
    <scope>NUCLEOTIDE SEQUENCE [LARGE SCALE GENOMIC DNA]</scope>
    <source>
        <strain evidence="2 3">SB3404</strain>
    </source>
</reference>
<name>A0A6G4X9F7_9ACTN</name>
<evidence type="ECO:0000313" key="2">
    <source>
        <dbReference type="EMBL" id="NGO73384.1"/>
    </source>
</evidence>
<dbReference type="Proteomes" id="UP000477722">
    <property type="component" value="Unassembled WGS sequence"/>
</dbReference>
<gene>
    <name evidence="2" type="ORF">G5C65_34650</name>
</gene>
<evidence type="ECO:0000313" key="3">
    <source>
        <dbReference type="Proteomes" id="UP000477722"/>
    </source>
</evidence>
<dbReference type="InterPro" id="IPR016181">
    <property type="entry name" value="Acyl_CoA_acyltransferase"/>
</dbReference>
<feature type="region of interest" description="Disordered" evidence="1">
    <location>
        <begin position="269"/>
        <end position="296"/>
    </location>
</feature>
<protein>
    <submittedName>
        <fullName evidence="2">Uncharacterized protein</fullName>
    </submittedName>
</protein>
<organism evidence="2 3">
    <name type="scientific">Streptomyces boncukensis</name>
    <dbReference type="NCBI Taxonomy" id="2711219"/>
    <lineage>
        <taxon>Bacteria</taxon>
        <taxon>Bacillati</taxon>
        <taxon>Actinomycetota</taxon>
        <taxon>Actinomycetes</taxon>
        <taxon>Kitasatosporales</taxon>
        <taxon>Streptomycetaceae</taxon>
        <taxon>Streptomyces</taxon>
    </lineage>
</organism>